<evidence type="ECO:0000313" key="3">
    <source>
        <dbReference type="Proteomes" id="UP000179627"/>
    </source>
</evidence>
<proteinExistence type="predicted"/>
<feature type="region of interest" description="Disordered" evidence="1">
    <location>
        <begin position="1"/>
        <end position="63"/>
    </location>
</feature>
<gene>
    <name evidence="2" type="ORF">CC117_27820</name>
</gene>
<reference evidence="3" key="1">
    <citation type="submission" date="2016-07" db="EMBL/GenBank/DDBJ databases">
        <title>Sequence Frankia sp. strain CcI1.17.</title>
        <authorList>
            <person name="Ghodhbane-Gtari F."/>
            <person name="Swanson E."/>
            <person name="Gueddou A."/>
            <person name="Morris K."/>
            <person name="Hezbri K."/>
            <person name="Ktari A."/>
            <person name="Nouioui I."/>
            <person name="Abebe-Akele F."/>
            <person name="Simpson S."/>
            <person name="Thomas K."/>
            <person name="Gtari M."/>
            <person name="Tisa L.S."/>
            <person name="Hurst S."/>
        </authorList>
    </citation>
    <scope>NUCLEOTIDE SEQUENCE [LARGE SCALE GENOMIC DNA]</scope>
    <source>
        <strain evidence="3">Cc1.17</strain>
    </source>
</reference>
<dbReference type="AlphaFoldDB" id="A0A1S1Q968"/>
<evidence type="ECO:0000256" key="1">
    <source>
        <dbReference type="SAM" id="MobiDB-lite"/>
    </source>
</evidence>
<accession>A0A1S1Q968</accession>
<organism evidence="2 3">
    <name type="scientific">Parafrankia colletiae</name>
    <dbReference type="NCBI Taxonomy" id="573497"/>
    <lineage>
        <taxon>Bacteria</taxon>
        <taxon>Bacillati</taxon>
        <taxon>Actinomycetota</taxon>
        <taxon>Actinomycetes</taxon>
        <taxon>Frankiales</taxon>
        <taxon>Frankiaceae</taxon>
        <taxon>Parafrankia</taxon>
    </lineage>
</organism>
<evidence type="ECO:0000313" key="2">
    <source>
        <dbReference type="EMBL" id="OHV30137.1"/>
    </source>
</evidence>
<keyword evidence="3" id="KW-1185">Reference proteome</keyword>
<dbReference type="EMBL" id="MBLM01000155">
    <property type="protein sequence ID" value="OHV30137.1"/>
    <property type="molecule type" value="Genomic_DNA"/>
</dbReference>
<comment type="caution">
    <text evidence="2">The sequence shown here is derived from an EMBL/GenBank/DDBJ whole genome shotgun (WGS) entry which is preliminary data.</text>
</comment>
<sequence>MHQLRTRGAAGGAAERGADLPALLRNSPRDLRQLFPIRRRGRPHGQRRTVVRGMPTRDALRPV</sequence>
<name>A0A1S1Q968_9ACTN</name>
<feature type="compositionally biased region" description="Basic residues" evidence="1">
    <location>
        <begin position="37"/>
        <end position="50"/>
    </location>
</feature>
<protein>
    <submittedName>
        <fullName evidence="2">Uncharacterized protein</fullName>
    </submittedName>
</protein>
<dbReference type="Proteomes" id="UP000179627">
    <property type="component" value="Unassembled WGS sequence"/>
</dbReference>